<dbReference type="SUPFAM" id="SSF56935">
    <property type="entry name" value="Porins"/>
    <property type="match status" value="1"/>
</dbReference>
<keyword evidence="10" id="KW-0998">Cell outer membrane</keyword>
<dbReference type="PANTHER" id="PTHR34501:SF9">
    <property type="entry name" value="MAJOR OUTER MEMBRANE PROTEIN P.IA"/>
    <property type="match status" value="1"/>
</dbReference>
<keyword evidence="8" id="KW-0626">Porin</keyword>
<dbReference type="InterPro" id="IPR050298">
    <property type="entry name" value="Gram-neg_bact_OMP"/>
</dbReference>
<dbReference type="Pfam" id="PF13609">
    <property type="entry name" value="Porin_4"/>
    <property type="match status" value="1"/>
</dbReference>
<organism evidence="13 14">
    <name type="scientific">Thioalkalivibrio sulfidiphilus (strain HL-EbGR7)</name>
    <dbReference type="NCBI Taxonomy" id="396588"/>
    <lineage>
        <taxon>Bacteria</taxon>
        <taxon>Pseudomonadati</taxon>
        <taxon>Pseudomonadota</taxon>
        <taxon>Gammaproteobacteria</taxon>
        <taxon>Chromatiales</taxon>
        <taxon>Ectothiorhodospiraceae</taxon>
        <taxon>Thioalkalivibrio</taxon>
    </lineage>
</organism>
<dbReference type="RefSeq" id="WP_012639658.1">
    <property type="nucleotide sequence ID" value="NC_011901.1"/>
</dbReference>
<evidence type="ECO:0000256" key="10">
    <source>
        <dbReference type="ARBA" id="ARBA00023237"/>
    </source>
</evidence>
<dbReference type="eggNOG" id="COG3203">
    <property type="taxonomic scope" value="Bacteria"/>
</dbReference>
<evidence type="ECO:0000256" key="1">
    <source>
        <dbReference type="ARBA" id="ARBA00004571"/>
    </source>
</evidence>
<dbReference type="GO" id="GO:0009279">
    <property type="term" value="C:cell outer membrane"/>
    <property type="evidence" value="ECO:0007669"/>
    <property type="project" value="UniProtKB-SubCell"/>
</dbReference>
<dbReference type="GO" id="GO:0015288">
    <property type="term" value="F:porin activity"/>
    <property type="evidence" value="ECO:0007669"/>
    <property type="project" value="UniProtKB-KW"/>
</dbReference>
<keyword evidence="5" id="KW-0812">Transmembrane</keyword>
<evidence type="ECO:0000256" key="11">
    <source>
        <dbReference type="SAM" id="SignalP"/>
    </source>
</evidence>
<dbReference type="GO" id="GO:0046930">
    <property type="term" value="C:pore complex"/>
    <property type="evidence" value="ECO:0007669"/>
    <property type="project" value="UniProtKB-KW"/>
</dbReference>
<keyword evidence="9" id="KW-0472">Membrane</keyword>
<gene>
    <name evidence="13" type="ordered locus">Tgr7_3127</name>
</gene>
<evidence type="ECO:0000313" key="13">
    <source>
        <dbReference type="EMBL" id="ACL74196.1"/>
    </source>
</evidence>
<dbReference type="PRINTS" id="PR00182">
    <property type="entry name" value="ECOLNEIPORIN"/>
</dbReference>
<evidence type="ECO:0000259" key="12">
    <source>
        <dbReference type="Pfam" id="PF13609"/>
    </source>
</evidence>
<dbReference type="GO" id="GO:0034220">
    <property type="term" value="P:monoatomic ion transmembrane transport"/>
    <property type="evidence" value="ECO:0007669"/>
    <property type="project" value="InterPro"/>
</dbReference>
<keyword evidence="7" id="KW-0406">Ion transport</keyword>
<feature type="signal peptide" evidence="11">
    <location>
        <begin position="1"/>
        <end position="26"/>
    </location>
</feature>
<keyword evidence="14" id="KW-1185">Reference proteome</keyword>
<evidence type="ECO:0000256" key="2">
    <source>
        <dbReference type="ARBA" id="ARBA00011233"/>
    </source>
</evidence>
<dbReference type="InterPro" id="IPR033900">
    <property type="entry name" value="Gram_neg_porin_domain"/>
</dbReference>
<dbReference type="HOGENOM" id="CLU_834033_0_0_6"/>
<keyword evidence="4" id="KW-1134">Transmembrane beta strand</keyword>
<protein>
    <submittedName>
        <fullName evidence="13">Porin Gram-negative type</fullName>
    </submittedName>
</protein>
<dbReference type="Proteomes" id="UP000002383">
    <property type="component" value="Chromosome"/>
</dbReference>
<feature type="domain" description="Porin" evidence="12">
    <location>
        <begin position="13"/>
        <end position="301"/>
    </location>
</feature>
<keyword evidence="3" id="KW-0813">Transport</keyword>
<keyword evidence="6 11" id="KW-0732">Signal</keyword>
<proteinExistence type="predicted"/>
<dbReference type="PANTHER" id="PTHR34501">
    <property type="entry name" value="PROTEIN YDDL-RELATED"/>
    <property type="match status" value="1"/>
</dbReference>
<accession>B8GQ49</accession>
<dbReference type="AlphaFoldDB" id="B8GQ49"/>
<comment type="subcellular location">
    <subcellularLocation>
        <location evidence="1">Cell outer membrane</location>
        <topology evidence="1">Multi-pass membrane protein</topology>
    </subcellularLocation>
</comment>
<evidence type="ECO:0000256" key="7">
    <source>
        <dbReference type="ARBA" id="ARBA00023065"/>
    </source>
</evidence>
<dbReference type="InterPro" id="IPR001702">
    <property type="entry name" value="Porin_Gram-ve"/>
</dbReference>
<evidence type="ECO:0000256" key="4">
    <source>
        <dbReference type="ARBA" id="ARBA00022452"/>
    </source>
</evidence>
<evidence type="ECO:0000313" key="14">
    <source>
        <dbReference type="Proteomes" id="UP000002383"/>
    </source>
</evidence>
<dbReference type="KEGG" id="tgr:Tgr7_3127"/>
<name>B8GQ49_THISH</name>
<dbReference type="CDD" id="cd00342">
    <property type="entry name" value="gram_neg_porins"/>
    <property type="match status" value="1"/>
</dbReference>
<evidence type="ECO:0000256" key="9">
    <source>
        <dbReference type="ARBA" id="ARBA00023136"/>
    </source>
</evidence>
<reference evidence="13 14" key="1">
    <citation type="journal article" date="2011" name="Stand. Genomic Sci.">
        <title>Complete genome sequence of 'Thioalkalivibrio sulfidophilus' HL-EbGr7.</title>
        <authorList>
            <person name="Muyzer G."/>
            <person name="Sorokin D.Y."/>
            <person name="Mavromatis K."/>
            <person name="Lapidus A."/>
            <person name="Clum A."/>
            <person name="Ivanova N."/>
            <person name="Pati A."/>
            <person name="d'Haeseleer P."/>
            <person name="Woyke T."/>
            <person name="Kyrpides N.C."/>
        </authorList>
    </citation>
    <scope>NUCLEOTIDE SEQUENCE [LARGE SCALE GENOMIC DNA]</scope>
    <source>
        <strain evidence="13 14">HL-EbGR7</strain>
    </source>
</reference>
<dbReference type="Gene3D" id="2.40.160.10">
    <property type="entry name" value="Porin"/>
    <property type="match status" value="1"/>
</dbReference>
<evidence type="ECO:0000256" key="5">
    <source>
        <dbReference type="ARBA" id="ARBA00022692"/>
    </source>
</evidence>
<evidence type="ECO:0000256" key="6">
    <source>
        <dbReference type="ARBA" id="ARBA00022729"/>
    </source>
</evidence>
<evidence type="ECO:0000256" key="3">
    <source>
        <dbReference type="ARBA" id="ARBA00022448"/>
    </source>
</evidence>
<sequence length="333" mass="36138" precursor="true">MPVKHNNALIAGTAVLALAAPMAANADDINFDFYGSARVHAESVQPDDTSALDSYTGVRDAYSRIGFNADYALSENVELFGQLELPLDLANKAVQDPWDQDLDIRVGQIGLRGDFGTFAYGQMWMPYYNAIAYPVDMFSTYYSGFATFTSFRLGDTIAYYSPSFGGFSVAAAWSDSNGADGDDRYQLTASYSFGDTTLAAGLDDWGGDSNSRIWGVSLMHTIGDLYIGAKYEVHDSDIDSGYGADGDSAVNLYAGYTLGKNTFKLMLANVDNYGEGIVHLGVDHQLNDQLKLFAEYYYEEETAAITEKRGGLNETAWAASGGQVLAAGVRYDF</sequence>
<dbReference type="STRING" id="396588.Tgr7_3127"/>
<dbReference type="InterPro" id="IPR023614">
    <property type="entry name" value="Porin_dom_sf"/>
</dbReference>
<evidence type="ECO:0000256" key="8">
    <source>
        <dbReference type="ARBA" id="ARBA00023114"/>
    </source>
</evidence>
<dbReference type="EMBL" id="CP001339">
    <property type="protein sequence ID" value="ACL74196.1"/>
    <property type="molecule type" value="Genomic_DNA"/>
</dbReference>
<comment type="subunit">
    <text evidence="2">Homotrimer.</text>
</comment>
<feature type="chain" id="PRO_5002870425" evidence="11">
    <location>
        <begin position="27"/>
        <end position="333"/>
    </location>
</feature>